<dbReference type="OMA" id="IKEEWHT"/>
<reference evidence="10 11" key="1">
    <citation type="submission" date="2013-11" db="EMBL/GenBank/DDBJ databases">
        <title>Genome sequencing of Stegodyphus mimosarum.</title>
        <authorList>
            <person name="Bechsgaard J."/>
        </authorList>
    </citation>
    <scope>NUCLEOTIDE SEQUENCE [LARGE SCALE GENOMIC DNA]</scope>
</reference>
<dbReference type="InterPro" id="IPR013128">
    <property type="entry name" value="Peptidase_C1A"/>
</dbReference>
<evidence type="ECO:0000259" key="9">
    <source>
        <dbReference type="SMART" id="SM00848"/>
    </source>
</evidence>
<keyword evidence="2" id="KW-0645">Protease</keyword>
<dbReference type="OrthoDB" id="10253408at2759"/>
<dbReference type="GO" id="GO:0008234">
    <property type="term" value="F:cysteine-type peptidase activity"/>
    <property type="evidence" value="ECO:0007669"/>
    <property type="project" value="UniProtKB-KW"/>
</dbReference>
<dbReference type="InterPro" id="IPR000668">
    <property type="entry name" value="Peptidase_C1A_C"/>
</dbReference>
<keyword evidence="5" id="KW-0865">Zymogen</keyword>
<protein>
    <submittedName>
        <fullName evidence="10">Cathepsin L</fullName>
    </submittedName>
</protein>
<evidence type="ECO:0000256" key="3">
    <source>
        <dbReference type="ARBA" id="ARBA00022801"/>
    </source>
</evidence>
<dbReference type="PANTHER" id="PTHR12411">
    <property type="entry name" value="CYSTEINE PROTEASE FAMILY C1-RELATED"/>
    <property type="match status" value="1"/>
</dbReference>
<dbReference type="SUPFAM" id="SSF54001">
    <property type="entry name" value="Cysteine proteinases"/>
    <property type="match status" value="1"/>
</dbReference>
<comment type="similarity">
    <text evidence="1">Belongs to the peptidase C1 family.</text>
</comment>
<evidence type="ECO:0000256" key="6">
    <source>
        <dbReference type="ARBA" id="ARBA00023157"/>
    </source>
</evidence>
<name>A0A087UQM4_STEMI</name>
<dbReference type="Pfam" id="PF00112">
    <property type="entry name" value="Peptidase_C1"/>
    <property type="match status" value="1"/>
</dbReference>
<feature type="domain" description="Peptidase C1A papain C-terminal" evidence="8">
    <location>
        <begin position="121"/>
        <end position="336"/>
    </location>
</feature>
<keyword evidence="6" id="KW-1015">Disulfide bond</keyword>
<dbReference type="PROSITE" id="PS00640">
    <property type="entry name" value="THIOL_PROTEASE_ASN"/>
    <property type="match status" value="1"/>
</dbReference>
<dbReference type="Pfam" id="PF08246">
    <property type="entry name" value="Inhibitor_I29"/>
    <property type="match status" value="1"/>
</dbReference>
<keyword evidence="7" id="KW-0732">Signal</keyword>
<keyword evidence="3" id="KW-0378">Hydrolase</keyword>
<dbReference type="PROSITE" id="PS00639">
    <property type="entry name" value="THIOL_PROTEASE_HIS"/>
    <property type="match status" value="1"/>
</dbReference>
<keyword evidence="4" id="KW-0788">Thiol protease</keyword>
<dbReference type="FunFam" id="3.90.70.10:FF:000006">
    <property type="entry name" value="Cathepsin S"/>
    <property type="match status" value="1"/>
</dbReference>
<keyword evidence="11" id="KW-1185">Reference proteome</keyword>
<dbReference type="PRINTS" id="PR00705">
    <property type="entry name" value="PAPAIN"/>
</dbReference>
<evidence type="ECO:0000313" key="11">
    <source>
        <dbReference type="Proteomes" id="UP000054359"/>
    </source>
</evidence>
<dbReference type="STRING" id="407821.A0A087UQM4"/>
<feature type="signal peptide" evidence="7">
    <location>
        <begin position="1"/>
        <end position="23"/>
    </location>
</feature>
<dbReference type="Gene3D" id="3.90.70.10">
    <property type="entry name" value="Cysteine proteinases"/>
    <property type="match status" value="1"/>
</dbReference>
<dbReference type="GO" id="GO:0006508">
    <property type="term" value="P:proteolysis"/>
    <property type="evidence" value="ECO:0007669"/>
    <property type="project" value="UniProtKB-KW"/>
</dbReference>
<organism evidence="10 11">
    <name type="scientific">Stegodyphus mimosarum</name>
    <name type="common">African social velvet spider</name>
    <dbReference type="NCBI Taxonomy" id="407821"/>
    <lineage>
        <taxon>Eukaryota</taxon>
        <taxon>Metazoa</taxon>
        <taxon>Ecdysozoa</taxon>
        <taxon>Arthropoda</taxon>
        <taxon>Chelicerata</taxon>
        <taxon>Arachnida</taxon>
        <taxon>Araneae</taxon>
        <taxon>Araneomorphae</taxon>
        <taxon>Entelegynae</taxon>
        <taxon>Eresoidea</taxon>
        <taxon>Eresidae</taxon>
        <taxon>Stegodyphus</taxon>
    </lineage>
</organism>
<feature type="non-terminal residue" evidence="10">
    <location>
        <position position="337"/>
    </location>
</feature>
<dbReference type="AlphaFoldDB" id="A0A087UQM4"/>
<dbReference type="SMART" id="SM00645">
    <property type="entry name" value="Pept_C1"/>
    <property type="match status" value="1"/>
</dbReference>
<dbReference type="InterPro" id="IPR025660">
    <property type="entry name" value="Pept_his_AS"/>
</dbReference>
<accession>A0A087UQM4</accession>
<dbReference type="InterPro" id="IPR013201">
    <property type="entry name" value="Prot_inhib_I29"/>
</dbReference>
<evidence type="ECO:0000313" key="10">
    <source>
        <dbReference type="EMBL" id="KFM79663.1"/>
    </source>
</evidence>
<dbReference type="InterPro" id="IPR000169">
    <property type="entry name" value="Pept_cys_AS"/>
</dbReference>
<proteinExistence type="inferred from homology"/>
<evidence type="ECO:0000256" key="1">
    <source>
        <dbReference type="ARBA" id="ARBA00008455"/>
    </source>
</evidence>
<feature type="domain" description="Cathepsin propeptide inhibitor" evidence="9">
    <location>
        <begin position="35"/>
        <end position="94"/>
    </location>
</feature>
<evidence type="ECO:0000256" key="5">
    <source>
        <dbReference type="ARBA" id="ARBA00023145"/>
    </source>
</evidence>
<dbReference type="CDD" id="cd02248">
    <property type="entry name" value="Peptidase_C1A"/>
    <property type="match status" value="1"/>
</dbReference>
<dbReference type="SMART" id="SM00848">
    <property type="entry name" value="Inhibitor_I29"/>
    <property type="match status" value="1"/>
</dbReference>
<dbReference type="InterPro" id="IPR038765">
    <property type="entry name" value="Papain-like_cys_pep_sf"/>
</dbReference>
<sequence length="337" mass="37100">MKMIKSVSCLAVLSIVVLNNVKAATLFDPELDTHWENFKRIFHKQYSGREEGARRLMFEGHVKDIVKHNLEFDLGIHKYRKGLNEFADLSHEELVQTLNGFKGTKLNKSTSTFIPPSNVHLPDTVDWRQQGLVTEVKNQGHCGSCWAFSATGSLEGQHKKKTGELVSLSEQNLMDCSRPEGNKGCDGGLMSKAFKYIKKNGGIDTEQSYPYTAKVGTCHFNISNVGATCTGYVKIPSGDENALQEAVATVGPISVAIDASQLSFHLYSGGIYDEPNCSSQSLDHGVLAIGYGTEDGTDYWLVKNSWGTSWGENGYIKMSRNKNNQCGIATKANYPLV</sequence>
<dbReference type="Proteomes" id="UP000054359">
    <property type="component" value="Unassembled WGS sequence"/>
</dbReference>
<evidence type="ECO:0000256" key="2">
    <source>
        <dbReference type="ARBA" id="ARBA00022670"/>
    </source>
</evidence>
<dbReference type="InterPro" id="IPR025661">
    <property type="entry name" value="Pept_asp_AS"/>
</dbReference>
<evidence type="ECO:0000256" key="7">
    <source>
        <dbReference type="SAM" id="SignalP"/>
    </source>
</evidence>
<dbReference type="PROSITE" id="PS00139">
    <property type="entry name" value="THIOL_PROTEASE_CYS"/>
    <property type="match status" value="1"/>
</dbReference>
<evidence type="ECO:0000256" key="4">
    <source>
        <dbReference type="ARBA" id="ARBA00022807"/>
    </source>
</evidence>
<feature type="chain" id="PRO_5018792613" evidence="7">
    <location>
        <begin position="24"/>
        <end position="337"/>
    </location>
</feature>
<gene>
    <name evidence="10" type="ORF">X975_12762</name>
</gene>
<dbReference type="InterPro" id="IPR039417">
    <property type="entry name" value="Peptidase_C1A_papain-like"/>
</dbReference>
<evidence type="ECO:0000259" key="8">
    <source>
        <dbReference type="SMART" id="SM00645"/>
    </source>
</evidence>
<dbReference type="EMBL" id="KK121070">
    <property type="protein sequence ID" value="KFM79663.1"/>
    <property type="molecule type" value="Genomic_DNA"/>
</dbReference>